<dbReference type="PANTHER" id="PTHR43181:SF1">
    <property type="entry name" value="2-C-METHYL-D-ERYTHRITOL 2,4-CYCLODIPHOSPHATE SYNTHASE, CHLOROPLASTIC"/>
    <property type="match status" value="1"/>
</dbReference>
<evidence type="ECO:0000256" key="10">
    <source>
        <dbReference type="ARBA" id="ARBA00022723"/>
    </source>
</evidence>
<evidence type="ECO:0000256" key="11">
    <source>
        <dbReference type="ARBA" id="ARBA00023229"/>
    </source>
</evidence>
<evidence type="ECO:0000256" key="2">
    <source>
        <dbReference type="ARBA" id="ARBA00001282"/>
    </source>
</evidence>
<keyword evidence="11 14" id="KW-0414">Isoprene biosynthesis</keyword>
<dbReference type="GO" id="GO:0050518">
    <property type="term" value="F:2-C-methyl-D-erythritol 4-phosphate cytidylyltransferase activity"/>
    <property type="evidence" value="ECO:0007669"/>
    <property type="project" value="UniProtKB-EC"/>
</dbReference>
<evidence type="ECO:0000259" key="15">
    <source>
        <dbReference type="Pfam" id="PF02542"/>
    </source>
</evidence>
<feature type="site" description="Transition state stabilizer" evidence="14">
    <location>
        <position position="254"/>
    </location>
</feature>
<dbReference type="InterPro" id="IPR018294">
    <property type="entry name" value="ISPD_synthase_CS"/>
</dbReference>
<dbReference type="EMBL" id="JAUKTR010000001">
    <property type="protein sequence ID" value="MDO1558769.1"/>
    <property type="molecule type" value="Genomic_DNA"/>
</dbReference>
<dbReference type="InterPro" id="IPR034683">
    <property type="entry name" value="IspD/TarI"/>
</dbReference>
<name>A0ABT8SLA9_9CAUL</name>
<dbReference type="CDD" id="cd00554">
    <property type="entry name" value="MECDP_synthase"/>
    <property type="match status" value="1"/>
</dbReference>
<dbReference type="InterPro" id="IPR003526">
    <property type="entry name" value="MECDP_synthase"/>
</dbReference>
<dbReference type="NCBIfam" id="TIGR00151">
    <property type="entry name" value="ispF"/>
    <property type="match status" value="1"/>
</dbReference>
<feature type="binding site" evidence="14">
    <location>
        <position position="228"/>
    </location>
    <ligand>
        <name>a divalent metal cation</name>
        <dbReference type="ChEBI" id="CHEBI:60240"/>
    </ligand>
</feature>
<comment type="similarity">
    <text evidence="14">In the C-terminal section; belongs to the IspF family.</text>
</comment>
<feature type="binding site" evidence="14">
    <location>
        <begin position="254"/>
        <end position="255"/>
    </location>
    <ligand>
        <name>4-CDP-2-C-methyl-D-erythritol 2-phosphate</name>
        <dbReference type="ChEBI" id="CHEBI:57919"/>
    </ligand>
</feature>
<dbReference type="HAMAP" id="MF_01520">
    <property type="entry name" value="IspDF"/>
    <property type="match status" value="1"/>
</dbReference>
<dbReference type="PROSITE" id="PS01350">
    <property type="entry name" value="ISPF"/>
    <property type="match status" value="1"/>
</dbReference>
<dbReference type="SUPFAM" id="SSF69765">
    <property type="entry name" value="IpsF-like"/>
    <property type="match status" value="1"/>
</dbReference>
<evidence type="ECO:0000256" key="7">
    <source>
        <dbReference type="ARBA" id="ARBA00009789"/>
    </source>
</evidence>
<evidence type="ECO:0000256" key="12">
    <source>
        <dbReference type="ARBA" id="ARBA00023239"/>
    </source>
</evidence>
<dbReference type="EC" id="4.6.1.12" evidence="14"/>
<keyword evidence="12 14" id="KW-0456">Lyase</keyword>
<comment type="similarity">
    <text evidence="7">Belongs to the IspD/TarI cytidylyltransferase family. IspD subfamily.</text>
</comment>
<keyword evidence="13 14" id="KW-0511">Multifunctional enzyme</keyword>
<dbReference type="Pfam" id="PF01128">
    <property type="entry name" value="IspD"/>
    <property type="match status" value="1"/>
</dbReference>
<proteinExistence type="inferred from homology"/>
<feature type="site" description="Positions MEP for the nucleophilic attack" evidence="14">
    <location>
        <position position="201"/>
    </location>
</feature>
<feature type="site" description="Transition state stabilizer" evidence="14">
    <location>
        <position position="20"/>
    </location>
</feature>
<feature type="binding site" evidence="14">
    <location>
        <position position="230"/>
    </location>
    <ligand>
        <name>a divalent metal cation</name>
        <dbReference type="ChEBI" id="CHEBI:60240"/>
    </ligand>
</feature>
<organism evidence="16 17">
    <name type="scientific">Peiella sedimenti</name>
    <dbReference type="NCBI Taxonomy" id="3061083"/>
    <lineage>
        <taxon>Bacteria</taxon>
        <taxon>Pseudomonadati</taxon>
        <taxon>Pseudomonadota</taxon>
        <taxon>Alphaproteobacteria</taxon>
        <taxon>Caulobacterales</taxon>
        <taxon>Caulobacteraceae</taxon>
        <taxon>Peiella</taxon>
    </lineage>
</organism>
<comment type="function">
    <text evidence="14">Bifunctional enzyme that catalyzes the formation of 4-diphosphocytidyl-2-C-methyl-D-erythritol from CTP and 2-C-methyl-D-erythritol 4-phosphate (MEP) (IspD), and catalyzes the conversion of 4-diphosphocytidyl-2-C-methyl-D-erythritol 2-phosphate (CDP-ME2P) to 2-C-methyl-D-erythritol 2,4-cyclodiphosphate (ME-CPP) with a corresponding release of cytidine 5-monophosphate (CMP) (IspF).</text>
</comment>
<sequence>MTFDAIIVAGGGGSRAGEPKQWRLLNGRPVAWWSVRACLDADARTAVLVAPEPEIERAEAIVAGLTHVRVVAGGATRAASVRNGLAALPPGAGAVVIHDAARPLLQPRHLRAALDGLDEADGAILALPVTDTLKRGERHIEATAPRDGLWRAQTPQAFRREALERAEAAWPGPDAPTDEAALLETAGMKVALVPGDPRLHKITYPEDFAMIEALASVSRRTAVGQGYDVHRLVEGDGVWLCGVRIAHNRALLGHSDADAGLHALTDALLGALGEGDIGDHFPPSDPQWKGAASDIFLHHAVGLMKARGGRLDSADVTLICEQPKIKPHRQAMRERLAQLLETDLAHVSVKATTTEGLGFTGREEGVAAQAVVSVSLPG</sequence>
<dbReference type="InterPro" id="IPR036571">
    <property type="entry name" value="MECDP_synthase_sf"/>
</dbReference>
<evidence type="ECO:0000256" key="6">
    <source>
        <dbReference type="ARBA" id="ARBA00008480"/>
    </source>
</evidence>
<comment type="caution">
    <text evidence="14">Lacks conserved residue(s) required for the propagation of feature annotation.</text>
</comment>
<evidence type="ECO:0000313" key="17">
    <source>
        <dbReference type="Proteomes" id="UP001169063"/>
    </source>
</evidence>
<dbReference type="PANTHER" id="PTHR43181">
    <property type="entry name" value="2-C-METHYL-D-ERYTHRITOL 2,4-CYCLODIPHOSPHATE SYNTHASE, CHLOROPLASTIC"/>
    <property type="match status" value="1"/>
</dbReference>
<accession>A0ABT8SLA9</accession>
<dbReference type="GO" id="GO:0008685">
    <property type="term" value="F:2-C-methyl-D-erythritol 2,4-cyclodiphosphate synthase activity"/>
    <property type="evidence" value="ECO:0007669"/>
    <property type="project" value="UniProtKB-EC"/>
</dbReference>
<feature type="binding site" evidence="14">
    <location>
        <position position="359"/>
    </location>
    <ligand>
        <name>4-CDP-2-C-methyl-D-erythritol 2-phosphate</name>
        <dbReference type="ChEBI" id="CHEBI:57919"/>
    </ligand>
</feature>
<evidence type="ECO:0000256" key="3">
    <source>
        <dbReference type="ARBA" id="ARBA00001968"/>
    </source>
</evidence>
<comment type="similarity">
    <text evidence="14">In the N-terminal section; belongs to the IspD/TarI cytidylyltransferase family. IspD subfamily.</text>
</comment>
<evidence type="ECO:0000256" key="13">
    <source>
        <dbReference type="ARBA" id="ARBA00023268"/>
    </source>
</evidence>
<comment type="pathway">
    <text evidence="5 14">Isoprenoid biosynthesis; isopentenyl diphosphate biosynthesis via DXP pathway; isopentenyl diphosphate from 1-deoxy-D-xylulose 5-phosphate: step 2/6.</text>
</comment>
<dbReference type="PROSITE" id="PS01295">
    <property type="entry name" value="ISPD"/>
    <property type="match status" value="1"/>
</dbReference>
<dbReference type="HAMAP" id="MF_00107">
    <property type="entry name" value="IspF"/>
    <property type="match status" value="1"/>
</dbReference>
<evidence type="ECO:0000256" key="4">
    <source>
        <dbReference type="ARBA" id="ARBA00004709"/>
    </source>
</evidence>
<evidence type="ECO:0000256" key="5">
    <source>
        <dbReference type="ARBA" id="ARBA00004787"/>
    </source>
</evidence>
<dbReference type="NCBIfam" id="TIGR00453">
    <property type="entry name" value="ispD"/>
    <property type="match status" value="1"/>
</dbReference>
<evidence type="ECO:0000313" key="16">
    <source>
        <dbReference type="EMBL" id="MDO1558769.1"/>
    </source>
</evidence>
<feature type="region of interest" description="2-C-methyl-D-erythritol 4-phosphate cytidylyltransferase" evidence="14">
    <location>
        <begin position="1"/>
        <end position="221"/>
    </location>
</feature>
<feature type="binding site" evidence="14">
    <location>
        <begin position="276"/>
        <end position="278"/>
    </location>
    <ligand>
        <name>4-CDP-2-C-methyl-D-erythritol 2-phosphate</name>
        <dbReference type="ChEBI" id="CHEBI:57919"/>
    </ligand>
</feature>
<dbReference type="Gene3D" id="3.30.1330.50">
    <property type="entry name" value="2-C-methyl-D-erythritol 2,4-cyclodiphosphate synthase"/>
    <property type="match status" value="1"/>
</dbReference>
<dbReference type="InterPro" id="IPR020555">
    <property type="entry name" value="MECDP_synthase_CS"/>
</dbReference>
<dbReference type="RefSeq" id="WP_302109162.1">
    <property type="nucleotide sequence ID" value="NZ_JAUKTR010000001.1"/>
</dbReference>
<keyword evidence="10 14" id="KW-0479">Metal-binding</keyword>
<dbReference type="SUPFAM" id="SSF53448">
    <property type="entry name" value="Nucleotide-diphospho-sugar transferases"/>
    <property type="match status" value="1"/>
</dbReference>
<feature type="site" description="Positions MEP for the nucleophilic attack" evidence="14">
    <location>
        <position position="146"/>
    </location>
</feature>
<keyword evidence="8 14" id="KW-0808">Transferase</keyword>
<comment type="cofactor">
    <cofactor evidence="3 14">
        <name>a divalent metal cation</name>
        <dbReference type="ChEBI" id="CHEBI:60240"/>
    </cofactor>
</comment>
<dbReference type="InterPro" id="IPR029044">
    <property type="entry name" value="Nucleotide-diphossugar_trans"/>
</dbReference>
<feature type="site" description="Transition state stabilizer" evidence="14">
    <location>
        <position position="353"/>
    </location>
</feature>
<comment type="similarity">
    <text evidence="6">Belongs to the IspF family.</text>
</comment>
<dbReference type="Gene3D" id="3.90.550.10">
    <property type="entry name" value="Spore Coat Polysaccharide Biosynthesis Protein SpsA, Chain A"/>
    <property type="match status" value="1"/>
</dbReference>
<dbReference type="NCBIfam" id="NF006899">
    <property type="entry name" value="PRK09382.1"/>
    <property type="match status" value="1"/>
</dbReference>
<dbReference type="Proteomes" id="UP001169063">
    <property type="component" value="Unassembled WGS sequence"/>
</dbReference>
<comment type="pathway">
    <text evidence="4 14">Isoprenoid biosynthesis; isopentenyl diphosphate biosynthesis via DXP pathway; isopentenyl diphosphate from 1-deoxy-D-xylulose 5-phosphate: step 4/6.</text>
</comment>
<feature type="domain" description="2-C-methyl-D-erythritol 2,4-cyclodiphosphate synthase" evidence="15">
    <location>
        <begin position="223"/>
        <end position="374"/>
    </location>
</feature>
<feature type="binding site" evidence="14">
    <location>
        <begin position="228"/>
        <end position="230"/>
    </location>
    <ligand>
        <name>4-CDP-2-C-methyl-D-erythritol 2-phosphate</name>
        <dbReference type="ChEBI" id="CHEBI:57919"/>
    </ligand>
</feature>
<evidence type="ECO:0000256" key="9">
    <source>
        <dbReference type="ARBA" id="ARBA00022695"/>
    </source>
</evidence>
<gene>
    <name evidence="14" type="primary">ispDF</name>
    <name evidence="16" type="ORF">Q0812_04940</name>
</gene>
<dbReference type="Pfam" id="PF02542">
    <property type="entry name" value="YgbB"/>
    <property type="match status" value="1"/>
</dbReference>
<comment type="catalytic activity">
    <reaction evidence="2 14">
        <text>2-C-methyl-D-erythritol 4-phosphate + CTP + H(+) = 4-CDP-2-C-methyl-D-erythritol + diphosphate</text>
        <dbReference type="Rhea" id="RHEA:13429"/>
        <dbReference type="ChEBI" id="CHEBI:15378"/>
        <dbReference type="ChEBI" id="CHEBI:33019"/>
        <dbReference type="ChEBI" id="CHEBI:37563"/>
        <dbReference type="ChEBI" id="CHEBI:57823"/>
        <dbReference type="ChEBI" id="CHEBI:58262"/>
        <dbReference type="EC" id="2.7.7.60"/>
    </reaction>
</comment>
<feature type="binding site" evidence="14">
    <location>
        <position position="262"/>
    </location>
    <ligand>
        <name>a divalent metal cation</name>
        <dbReference type="ChEBI" id="CHEBI:60240"/>
    </ligand>
</feature>
<feature type="region of interest" description="2-C-methyl-D-erythritol 2,4-cyclodiphosphate synthase" evidence="14">
    <location>
        <begin position="222"/>
        <end position="378"/>
    </location>
</feature>
<reference evidence="16" key="1">
    <citation type="submission" date="2023-07" db="EMBL/GenBank/DDBJ databases">
        <title>Brevundimonas soil sp. nov., isolated from the soil of chemical plant.</title>
        <authorList>
            <person name="Wu N."/>
        </authorList>
    </citation>
    <scope>NUCLEOTIDE SEQUENCE</scope>
    <source>
        <strain evidence="16">XZ-24</strain>
    </source>
</reference>
<dbReference type="InterPro" id="IPR001228">
    <property type="entry name" value="IspD"/>
</dbReference>
<evidence type="ECO:0000256" key="14">
    <source>
        <dbReference type="HAMAP-Rule" id="MF_01520"/>
    </source>
</evidence>
<keyword evidence="9 14" id="KW-0548">Nucleotidyltransferase</keyword>
<evidence type="ECO:0000256" key="8">
    <source>
        <dbReference type="ARBA" id="ARBA00022679"/>
    </source>
</evidence>
<dbReference type="HAMAP" id="MF_00108">
    <property type="entry name" value="IspD"/>
    <property type="match status" value="1"/>
</dbReference>
<evidence type="ECO:0000256" key="1">
    <source>
        <dbReference type="ARBA" id="ARBA00000200"/>
    </source>
</evidence>
<comment type="catalytic activity">
    <reaction evidence="1 14">
        <text>4-CDP-2-C-methyl-D-erythritol 2-phosphate = 2-C-methyl-D-erythritol 2,4-cyclic diphosphate + CMP</text>
        <dbReference type="Rhea" id="RHEA:23864"/>
        <dbReference type="ChEBI" id="CHEBI:57919"/>
        <dbReference type="ChEBI" id="CHEBI:58483"/>
        <dbReference type="ChEBI" id="CHEBI:60377"/>
        <dbReference type="EC" id="4.6.1.12"/>
    </reaction>
</comment>
<feature type="binding site" evidence="14">
    <location>
        <position position="362"/>
    </location>
    <ligand>
        <name>4-CDP-2-C-methyl-D-erythritol 2-phosphate</name>
        <dbReference type="ChEBI" id="CHEBI:57919"/>
    </ligand>
</feature>
<feature type="binding site" evidence="14">
    <location>
        <begin position="352"/>
        <end position="355"/>
    </location>
    <ligand>
        <name>4-CDP-2-C-methyl-D-erythritol 2-phosphate</name>
        <dbReference type="ChEBI" id="CHEBI:57919"/>
    </ligand>
</feature>
<dbReference type="InterPro" id="IPR026596">
    <property type="entry name" value="IspD/F"/>
</dbReference>
<protein>
    <recommendedName>
        <fullName evidence="14">Bifunctional enzyme IspD/IspF</fullName>
    </recommendedName>
    <domain>
        <recommendedName>
            <fullName evidence="14">2-C-methyl-D-erythritol 4-phosphate cytidylyltransferase</fullName>
            <ecNumber evidence="14">2.7.7.60</ecNumber>
        </recommendedName>
        <alternativeName>
            <fullName evidence="14">4-diphosphocytidyl-2C-methyl-D-erythritol synthase</fullName>
        </alternativeName>
        <alternativeName>
            <fullName evidence="14">MEP cytidylyltransferase</fullName>
            <shortName evidence="14">MCT</shortName>
        </alternativeName>
    </domain>
    <domain>
        <recommendedName>
            <fullName evidence="14">2-C-methyl-D-erythritol 2,4-cyclodiphosphate synthase</fullName>
            <shortName evidence="14">MECDP-synthase</shortName>
            <shortName evidence="14">MECPP-synthase</shortName>
            <shortName evidence="14">MECPS</shortName>
            <ecNumber evidence="14">4.6.1.12</ecNumber>
        </recommendedName>
    </domain>
</protein>
<dbReference type="CDD" id="cd02516">
    <property type="entry name" value="CDP-ME_synthetase"/>
    <property type="match status" value="1"/>
</dbReference>
<dbReference type="EC" id="2.7.7.60" evidence="14"/>
<comment type="caution">
    <text evidence="16">The sequence shown here is derived from an EMBL/GenBank/DDBJ whole genome shotgun (WGS) entry which is preliminary data.</text>
</comment>
<keyword evidence="17" id="KW-1185">Reference proteome</keyword>
<feature type="site" description="Transition state stabilizer" evidence="14">
    <location>
        <position position="15"/>
    </location>
</feature>